<dbReference type="Proteomes" id="UP001470230">
    <property type="component" value="Unassembled WGS sequence"/>
</dbReference>
<dbReference type="EMBL" id="JAPFFF010000012">
    <property type="protein sequence ID" value="KAK8875475.1"/>
    <property type="molecule type" value="Genomic_DNA"/>
</dbReference>
<proteinExistence type="predicted"/>
<evidence type="ECO:0000313" key="2">
    <source>
        <dbReference type="EMBL" id="KAK8875475.1"/>
    </source>
</evidence>
<feature type="region of interest" description="Disordered" evidence="1">
    <location>
        <begin position="1"/>
        <end position="31"/>
    </location>
</feature>
<reference evidence="2 3" key="1">
    <citation type="submission" date="2024-04" db="EMBL/GenBank/DDBJ databases">
        <title>Tritrichomonas musculus Genome.</title>
        <authorList>
            <person name="Alves-Ferreira E."/>
            <person name="Grigg M."/>
            <person name="Lorenzi H."/>
            <person name="Galac M."/>
        </authorList>
    </citation>
    <scope>NUCLEOTIDE SEQUENCE [LARGE SCALE GENOMIC DNA]</scope>
    <source>
        <strain evidence="2 3">EAF2021</strain>
    </source>
</reference>
<evidence type="ECO:0000313" key="3">
    <source>
        <dbReference type="Proteomes" id="UP001470230"/>
    </source>
</evidence>
<sequence length="183" mass="20732">MSSAAQVSHTKGNKKAKVSKKTAAQTVPNFNINQDLVNYFQRQNTENQNVTENQNPLTVESALERIKSYSQKPSQKAPKIENTVIYDSGNGSQSPKKHDSSPGDALLKQLKGPKKWNHQNPPYSQKVPPKDTIDHDTMEECLSQNFQPLTIDDEVLSKFDEQHLKNFFFTTKYQPNISEPEVD</sequence>
<feature type="region of interest" description="Disordered" evidence="1">
    <location>
        <begin position="69"/>
        <end position="130"/>
    </location>
</feature>
<protein>
    <recommendedName>
        <fullName evidence="4">Protein phosphatase 1 regulatory subunit 35 C-terminal domain-containing protein</fullName>
    </recommendedName>
</protein>
<name>A0ABR2JCQ7_9EUKA</name>
<comment type="caution">
    <text evidence="2">The sequence shown here is derived from an EMBL/GenBank/DDBJ whole genome shotgun (WGS) entry which is preliminary data.</text>
</comment>
<keyword evidence="3" id="KW-1185">Reference proteome</keyword>
<evidence type="ECO:0000256" key="1">
    <source>
        <dbReference type="SAM" id="MobiDB-lite"/>
    </source>
</evidence>
<organism evidence="2 3">
    <name type="scientific">Tritrichomonas musculus</name>
    <dbReference type="NCBI Taxonomy" id="1915356"/>
    <lineage>
        <taxon>Eukaryota</taxon>
        <taxon>Metamonada</taxon>
        <taxon>Parabasalia</taxon>
        <taxon>Tritrichomonadida</taxon>
        <taxon>Tritrichomonadidae</taxon>
        <taxon>Tritrichomonas</taxon>
    </lineage>
</organism>
<feature type="compositionally biased region" description="Basic residues" evidence="1">
    <location>
        <begin position="11"/>
        <end position="20"/>
    </location>
</feature>
<feature type="non-terminal residue" evidence="2">
    <location>
        <position position="183"/>
    </location>
</feature>
<evidence type="ECO:0008006" key="4">
    <source>
        <dbReference type="Google" id="ProtNLM"/>
    </source>
</evidence>
<accession>A0ABR2JCQ7</accession>
<feature type="compositionally biased region" description="Polar residues" evidence="1">
    <location>
        <begin position="1"/>
        <end position="10"/>
    </location>
</feature>
<gene>
    <name evidence="2" type="ORF">M9Y10_005641</name>
</gene>
<feature type="compositionally biased region" description="Polar residues" evidence="1">
    <location>
        <begin position="22"/>
        <end position="31"/>
    </location>
</feature>